<evidence type="ECO:0000256" key="4">
    <source>
        <dbReference type="ARBA" id="ARBA00022833"/>
    </source>
</evidence>
<dbReference type="AlphaFoldDB" id="A0A9W7GT68"/>
<keyword evidence="1" id="KW-0479">Metal-binding</keyword>
<dbReference type="InterPro" id="IPR001965">
    <property type="entry name" value="Znf_PHD"/>
</dbReference>
<feature type="domain" description="Zinc finger PHD-type" evidence="6">
    <location>
        <begin position="281"/>
        <end position="343"/>
    </location>
</feature>
<evidence type="ECO:0000259" key="6">
    <source>
        <dbReference type="SMART" id="SM00249"/>
    </source>
</evidence>
<keyword evidence="2" id="KW-0677">Repeat</keyword>
<feature type="domain" description="Phorbol-ester/DAG-type" evidence="5">
    <location>
        <begin position="408"/>
        <end position="455"/>
    </location>
</feature>
<dbReference type="PANTHER" id="PTHR46288:SF86">
    <property type="entry name" value="PHORBOL-ESTER_DAG-TYPE DOMAIN-CONTAINING PROTEIN"/>
    <property type="match status" value="1"/>
</dbReference>
<feature type="domain" description="Phorbol-ester/DAG-type" evidence="5">
    <location>
        <begin position="8"/>
        <end position="60"/>
    </location>
</feature>
<sequence length="726" mass="83884">MEFQHFLHPHKLSSTEVGMENNTLRCFGCLDIIHGPAYICETCDDDEFVMHKSCAELPPQFQKHTFHPHPLRFNVFDMFVCDACRRLTTCYIGYMCMYCELKLDFKCAVAIFNDENGEEAEAHQGTIIHHFCHPHQLTRCIYSYSLTTENEIDLLEELWGSRKLKCVACKQEIQGTLYICLACKFVIHESCMNEMPTQVQRSPFHPHHALLPRPFLPDRDASRQVRCYACSRKVKGFSFYCNKCDVNLHVSCAKYQTRDIKHTYHPHNLVQLGKSIIHNISCNACGEDCHDSCFSCKKCDFNIHPQCIPLPSSFTHKYHLHPLALVSPFVEDDSGDYYCDMCETERNPELQVYYCEECNYIAHIDCVLSEVLEPTIEMLLDPEETSGDDNWELEEKRNNKMIQRDFIHPHPLTLNDDPETTFVCDGCEQLCRGLSYSCQLCSFFLDTRCATSNDKTQELRRIKTTVNHFSHFHQLTRCKFNILQMEPEFDECCRACRQGLCGIIYACVYCEFFLHESCLEDMSLEVQSLFHPHPLRIFLLRGKGSSDCDVCGGNVEVLAYVCFACGVGMHYSCANYQFRELKHGCPADHRLLHLGKGFFGDESPDCDECGQACENTLFCCLKCKFYIHLECIPLPSVVKHKRHLHPLLLTTLTEDDTGDYYCDTCETQRNPEHEVYHCQQCNYISHIDCVTSEVEPPERIIQYLTPRSEDSSPGHRSLQAILLHHH</sequence>
<feature type="domain" description="Phorbol-ester/DAG-type" evidence="5">
    <location>
        <begin position="64"/>
        <end position="113"/>
    </location>
</feature>
<feature type="domain" description="Zinc finger PHD-type" evidence="6">
    <location>
        <begin position="25"/>
        <end position="85"/>
    </location>
</feature>
<proteinExistence type="predicted"/>
<evidence type="ECO:0000256" key="3">
    <source>
        <dbReference type="ARBA" id="ARBA00022771"/>
    </source>
</evidence>
<dbReference type="SMART" id="SM00249">
    <property type="entry name" value="PHD"/>
    <property type="match status" value="4"/>
</dbReference>
<dbReference type="EMBL" id="BSYR01000003">
    <property type="protein sequence ID" value="GMI65190.1"/>
    <property type="molecule type" value="Genomic_DNA"/>
</dbReference>
<evidence type="ECO:0000256" key="2">
    <source>
        <dbReference type="ARBA" id="ARBA00022737"/>
    </source>
</evidence>
<feature type="domain" description="Zinc finger PHD-type" evidence="6">
    <location>
        <begin position="165"/>
        <end position="245"/>
    </location>
</feature>
<gene>
    <name evidence="7" type="ORF">HRI_000188300</name>
</gene>
<evidence type="ECO:0000313" key="8">
    <source>
        <dbReference type="Proteomes" id="UP001165190"/>
    </source>
</evidence>
<feature type="domain" description="Phorbol-ester/DAG-type" evidence="5">
    <location>
        <begin position="208"/>
        <end position="258"/>
    </location>
</feature>
<dbReference type="Pfam" id="PF03107">
    <property type="entry name" value="C1_2"/>
    <property type="match status" value="7"/>
</dbReference>
<dbReference type="GO" id="GO:0008270">
    <property type="term" value="F:zinc ion binding"/>
    <property type="evidence" value="ECO:0007669"/>
    <property type="project" value="UniProtKB-KW"/>
</dbReference>
<evidence type="ECO:0000313" key="7">
    <source>
        <dbReference type="EMBL" id="GMI65190.1"/>
    </source>
</evidence>
<reference evidence="7" key="1">
    <citation type="submission" date="2023-05" db="EMBL/GenBank/DDBJ databases">
        <title>Genome and transcriptome analyses reveal genes involved in the formation of fine ridges on petal epidermal cells in Hibiscus trionum.</title>
        <authorList>
            <person name="Koshimizu S."/>
            <person name="Masuda S."/>
            <person name="Ishii T."/>
            <person name="Shirasu K."/>
            <person name="Hoshino A."/>
            <person name="Arita M."/>
        </authorList>
    </citation>
    <scope>NUCLEOTIDE SEQUENCE</scope>
    <source>
        <strain evidence="7">Hamamatsu line</strain>
    </source>
</reference>
<dbReference type="InterPro" id="IPR002219">
    <property type="entry name" value="PKC_DAG/PE"/>
</dbReference>
<keyword evidence="3" id="KW-0863">Zinc-finger</keyword>
<comment type="caution">
    <text evidence="7">The sequence shown here is derived from an EMBL/GenBank/DDBJ whole genome shotgun (WGS) entry which is preliminary data.</text>
</comment>
<evidence type="ECO:0000259" key="5">
    <source>
        <dbReference type="SMART" id="SM00109"/>
    </source>
</evidence>
<keyword evidence="8" id="KW-1185">Reference proteome</keyword>
<dbReference type="SMART" id="SM00109">
    <property type="entry name" value="C1"/>
    <property type="match status" value="6"/>
</dbReference>
<feature type="domain" description="Zinc finger PHD-type" evidence="6">
    <location>
        <begin position="605"/>
        <end position="666"/>
    </location>
</feature>
<dbReference type="Proteomes" id="UP001165190">
    <property type="component" value="Unassembled WGS sequence"/>
</dbReference>
<dbReference type="PANTHER" id="PTHR46288">
    <property type="entry name" value="PHORBOL-ESTER/DAG-TYPE DOMAIN-CONTAINING PROTEIN"/>
    <property type="match status" value="1"/>
</dbReference>
<dbReference type="InterPro" id="IPR004146">
    <property type="entry name" value="DC1"/>
</dbReference>
<keyword evidence="4" id="KW-0862">Zinc</keyword>
<protein>
    <recommendedName>
        <fullName evidence="9">Phorbol-ester/DAG-type domain-containing protein</fullName>
    </recommendedName>
</protein>
<dbReference type="InterPro" id="IPR046349">
    <property type="entry name" value="C1-like_sf"/>
</dbReference>
<dbReference type="SUPFAM" id="SSF57889">
    <property type="entry name" value="Cysteine-rich domain"/>
    <property type="match status" value="7"/>
</dbReference>
<name>A0A9W7GT68_HIBTR</name>
<feature type="domain" description="Phorbol-ester/DAG-type" evidence="5">
    <location>
        <begin position="265"/>
        <end position="313"/>
    </location>
</feature>
<evidence type="ECO:0008006" key="9">
    <source>
        <dbReference type="Google" id="ProtNLM"/>
    </source>
</evidence>
<feature type="domain" description="Phorbol-ester/DAG-type" evidence="5">
    <location>
        <begin position="157"/>
        <end position="197"/>
    </location>
</feature>
<dbReference type="OrthoDB" id="1744448at2759"/>
<evidence type="ECO:0000256" key="1">
    <source>
        <dbReference type="ARBA" id="ARBA00022723"/>
    </source>
</evidence>
<organism evidence="7 8">
    <name type="scientific">Hibiscus trionum</name>
    <name type="common">Flower of an hour</name>
    <dbReference type="NCBI Taxonomy" id="183268"/>
    <lineage>
        <taxon>Eukaryota</taxon>
        <taxon>Viridiplantae</taxon>
        <taxon>Streptophyta</taxon>
        <taxon>Embryophyta</taxon>
        <taxon>Tracheophyta</taxon>
        <taxon>Spermatophyta</taxon>
        <taxon>Magnoliopsida</taxon>
        <taxon>eudicotyledons</taxon>
        <taxon>Gunneridae</taxon>
        <taxon>Pentapetalae</taxon>
        <taxon>rosids</taxon>
        <taxon>malvids</taxon>
        <taxon>Malvales</taxon>
        <taxon>Malvaceae</taxon>
        <taxon>Malvoideae</taxon>
        <taxon>Hibiscus</taxon>
    </lineage>
</organism>
<accession>A0A9W7GT68</accession>